<dbReference type="PANTHER" id="PTHR42698:SF1">
    <property type="entry name" value="GTPASE ERA, MITOCHONDRIAL"/>
    <property type="match status" value="1"/>
</dbReference>
<feature type="compositionally biased region" description="Basic and acidic residues" evidence="1">
    <location>
        <begin position="183"/>
        <end position="197"/>
    </location>
</feature>
<dbReference type="InterPro" id="IPR027417">
    <property type="entry name" value="P-loop_NTPase"/>
</dbReference>
<dbReference type="GO" id="GO:0000028">
    <property type="term" value="P:ribosomal small subunit assembly"/>
    <property type="evidence" value="ECO:0007669"/>
    <property type="project" value="TreeGrafter"/>
</dbReference>
<evidence type="ECO:0000256" key="1">
    <source>
        <dbReference type="SAM" id="MobiDB-lite"/>
    </source>
</evidence>
<feature type="region of interest" description="Disordered" evidence="1">
    <location>
        <begin position="1"/>
        <end position="297"/>
    </location>
</feature>
<accession>A0A919RFW3</accession>
<feature type="compositionally biased region" description="Basic and acidic residues" evidence="1">
    <location>
        <begin position="1"/>
        <end position="13"/>
    </location>
</feature>
<dbReference type="Gene3D" id="3.40.50.300">
    <property type="entry name" value="P-loop containing nucleotide triphosphate hydrolases"/>
    <property type="match status" value="1"/>
</dbReference>
<dbReference type="GO" id="GO:0005525">
    <property type="term" value="F:GTP binding"/>
    <property type="evidence" value="ECO:0007669"/>
    <property type="project" value="InterPro"/>
</dbReference>
<name>A0A919RFW3_9ACTN</name>
<feature type="compositionally biased region" description="Basic and acidic residues" evidence="1">
    <location>
        <begin position="632"/>
        <end position="642"/>
    </location>
</feature>
<dbReference type="Proteomes" id="UP000606172">
    <property type="component" value="Unassembled WGS sequence"/>
</dbReference>
<proteinExistence type="predicted"/>
<gene>
    <name evidence="3" type="ORF">Ssi02_18800</name>
</gene>
<dbReference type="InterPro" id="IPR005662">
    <property type="entry name" value="GTPase_Era-like"/>
</dbReference>
<feature type="compositionally biased region" description="Low complexity" evidence="1">
    <location>
        <begin position="434"/>
        <end position="443"/>
    </location>
</feature>
<dbReference type="EMBL" id="BOOW01000010">
    <property type="protein sequence ID" value="GII91649.1"/>
    <property type="molecule type" value="Genomic_DNA"/>
</dbReference>
<dbReference type="GO" id="GO:0005829">
    <property type="term" value="C:cytosol"/>
    <property type="evidence" value="ECO:0007669"/>
    <property type="project" value="TreeGrafter"/>
</dbReference>
<comment type="caution">
    <text evidence="3">The sequence shown here is derived from an EMBL/GenBank/DDBJ whole genome shotgun (WGS) entry which is preliminary data.</text>
</comment>
<reference evidence="3" key="1">
    <citation type="submission" date="2021-01" db="EMBL/GenBank/DDBJ databases">
        <title>Whole genome shotgun sequence of Sinosporangium siamense NBRC 109515.</title>
        <authorList>
            <person name="Komaki H."/>
            <person name="Tamura T."/>
        </authorList>
    </citation>
    <scope>NUCLEOTIDE SEQUENCE</scope>
    <source>
        <strain evidence="3">NBRC 109515</strain>
    </source>
</reference>
<dbReference type="Pfam" id="PF00350">
    <property type="entry name" value="Dynamin_N"/>
    <property type="match status" value="1"/>
</dbReference>
<dbReference type="PANTHER" id="PTHR42698">
    <property type="entry name" value="GTPASE ERA"/>
    <property type="match status" value="1"/>
</dbReference>
<feature type="compositionally biased region" description="Low complexity" evidence="1">
    <location>
        <begin position="670"/>
        <end position="680"/>
    </location>
</feature>
<feature type="compositionally biased region" description="Low complexity" evidence="1">
    <location>
        <begin position="37"/>
        <end position="53"/>
    </location>
</feature>
<dbReference type="InterPro" id="IPR045063">
    <property type="entry name" value="Dynamin_N"/>
</dbReference>
<dbReference type="SUPFAM" id="SSF52540">
    <property type="entry name" value="P-loop containing nucleoside triphosphate hydrolases"/>
    <property type="match status" value="1"/>
</dbReference>
<keyword evidence="4" id="KW-1185">Reference proteome</keyword>
<feature type="compositionally biased region" description="Basic and acidic residues" evidence="1">
    <location>
        <begin position="58"/>
        <end position="69"/>
    </location>
</feature>
<feature type="compositionally biased region" description="Acidic residues" evidence="1">
    <location>
        <begin position="542"/>
        <end position="552"/>
    </location>
</feature>
<dbReference type="GO" id="GO:0043024">
    <property type="term" value="F:ribosomal small subunit binding"/>
    <property type="evidence" value="ECO:0007669"/>
    <property type="project" value="TreeGrafter"/>
</dbReference>
<feature type="compositionally biased region" description="Acidic residues" evidence="1">
    <location>
        <begin position="458"/>
        <end position="472"/>
    </location>
</feature>
<dbReference type="GO" id="GO:0019843">
    <property type="term" value="F:rRNA binding"/>
    <property type="evidence" value="ECO:0007669"/>
    <property type="project" value="TreeGrafter"/>
</dbReference>
<feature type="region of interest" description="Disordered" evidence="1">
    <location>
        <begin position="363"/>
        <end position="693"/>
    </location>
</feature>
<evidence type="ECO:0000259" key="2">
    <source>
        <dbReference type="Pfam" id="PF00350"/>
    </source>
</evidence>
<feature type="compositionally biased region" description="Acidic residues" evidence="1">
    <location>
        <begin position="643"/>
        <end position="652"/>
    </location>
</feature>
<evidence type="ECO:0000313" key="3">
    <source>
        <dbReference type="EMBL" id="GII91649.1"/>
    </source>
</evidence>
<feature type="domain" description="Dynamin N-terminal" evidence="2">
    <location>
        <begin position="784"/>
        <end position="931"/>
    </location>
</feature>
<protein>
    <recommendedName>
        <fullName evidence="2">Dynamin N-terminal domain-containing protein</fullName>
    </recommendedName>
</protein>
<sequence>MKSAADDRTEPRDGSGGQPEHAESPGEQTIAFPAIGSDAASSAEDSPATAPESLAPEPRQRVDWFRDTASRVNAKLSPPAEEGIDWFRAAPPQAASEDSPTGPPVEEPAYDLFRPRRQPGAASRRRDPDLDFPAGLVNAASGDYTDLDEEDGPEGAPSPGESGGDRDVDVTVVGTDGGVGDVAIRESGTDEPGRGGDSEVEPPVRGGVEDRERAEAALGAEPEGEAVAGSVGDAAVAGAVDPGGEVADSDVAASLGEAAAEVDDVPAVSESSSGADENVALEADLPDGSGGEEAALAGVDAGSGVAAVESDVAAAGEPAGVAAADDAVADAAVADLSVGSGGVDPEPVEVSGSDFPVDVAAAESDVAAAGDPDGVAAADAAVADLPVGSGDADPEPPPVPGSDFPVDAAADDDLPVGSGEVDPGPVEVRGSDFPVDVAADGDLPVGGGGADPAPVDAPEAESGSDGEPEVELPAESVAGHQAEADAIGLQAGVGHDPGAFVGDLLGDYDGGYVGAAERVEDAAHDQGLGDEEPGGLPGDDPVAPEEDAAEGEWDSRTAAGVEPEGESAEGGSLEIAGASEEAEPGSGPGDSQAESEPVGARAESEADDAQAESEPVGARAETEPDDAQAESEPVRARAKADDGPDSVDDVSDPMEHESGSADGGDDSAEGEAGSSEDTGGSIDGGSGGDVDEAADEAAPAVPGVGADVDEAGPSGRVVEIALPDAAVEALTGALAALRDSVINLRFGLDLPGAEEAQKAKNEIIAQIGDYVIPRVRMAAAPVLVVVAGSTGAGKSTLVNTLAGQKVSATGVRRPTTAVPVLACHPDDHEWFSGDGLLPELARLTDPAAPVEGENGALVVAPTERLPHGVALLDTPDIDSVVEEHHEIAHRMLDAADLWIFVTTAARYADAPAWRLLRLAKERGAKLAIVLSRVPPRSREIVLKHFVRMLTEYGLGEVDRFVVDEGAVSDGLLKDTQVAELRMWLAELSVDEERRAEAVQATLNGVLNSFRSRIPALARHVEAQVTFRAEVRGDVDAAYMAALAEIDEMSRNGSLLRGEALARWQDFAGSGDLKRTLRLRKPGRFAGKAVQQGPERLGALKSSLKSGLESVIVSAAHRASEEVVARWLHRNGTGELLSANPGLDRPSEEFVRKVSRSIGAWQDHVVELMRTEGVTKRSVARVISYDLESLSLIFTVGLLGYGTSEVKAEGSAGTLPQRLLRAVLGAESLRGIGAKARSDLRARISMLFDEEALRYVQALDASGVPDETAATRLYQATYQLEVAR</sequence>
<evidence type="ECO:0000313" key="4">
    <source>
        <dbReference type="Proteomes" id="UP000606172"/>
    </source>
</evidence>
<feature type="compositionally biased region" description="Low complexity" evidence="1">
    <location>
        <begin position="363"/>
        <end position="388"/>
    </location>
</feature>
<feature type="compositionally biased region" description="Low complexity" evidence="1">
    <location>
        <begin position="216"/>
        <end position="246"/>
    </location>
</feature>
<organism evidence="3 4">
    <name type="scientific">Sinosporangium siamense</name>
    <dbReference type="NCBI Taxonomy" id="1367973"/>
    <lineage>
        <taxon>Bacteria</taxon>
        <taxon>Bacillati</taxon>
        <taxon>Actinomycetota</taxon>
        <taxon>Actinomycetes</taxon>
        <taxon>Streptosporangiales</taxon>
        <taxon>Streptosporangiaceae</taxon>
        <taxon>Sinosporangium</taxon>
    </lineage>
</organism>